<name>A0A1L8CYM2_9THEO</name>
<evidence type="ECO:0000313" key="2">
    <source>
        <dbReference type="EMBL" id="GAV23971.1"/>
    </source>
</evidence>
<gene>
    <name evidence="2" type="ORF">cpu_24810</name>
</gene>
<dbReference type="STRING" id="870242.cpu_24810"/>
<dbReference type="Gene3D" id="3.40.50.150">
    <property type="entry name" value="Vaccinia Virus protein VP39"/>
    <property type="match status" value="1"/>
</dbReference>
<protein>
    <recommendedName>
        <fullName evidence="1">Methyltransferase FkbM domain-containing protein</fullName>
    </recommendedName>
</protein>
<dbReference type="EMBL" id="BDJK01000062">
    <property type="protein sequence ID" value="GAV23971.1"/>
    <property type="molecule type" value="Genomic_DNA"/>
</dbReference>
<dbReference type="InterPro" id="IPR052514">
    <property type="entry name" value="SAM-dependent_MTase"/>
</dbReference>
<dbReference type="InterPro" id="IPR006342">
    <property type="entry name" value="FkbM_mtfrase"/>
</dbReference>
<dbReference type="Pfam" id="PF05050">
    <property type="entry name" value="Methyltransf_21"/>
    <property type="match status" value="1"/>
</dbReference>
<proteinExistence type="predicted"/>
<organism evidence="2 3">
    <name type="scientific">Carboxydothermus pertinax</name>
    <dbReference type="NCBI Taxonomy" id="870242"/>
    <lineage>
        <taxon>Bacteria</taxon>
        <taxon>Bacillati</taxon>
        <taxon>Bacillota</taxon>
        <taxon>Clostridia</taxon>
        <taxon>Thermoanaerobacterales</taxon>
        <taxon>Thermoanaerobacteraceae</taxon>
        <taxon>Carboxydothermus</taxon>
    </lineage>
</organism>
<dbReference type="NCBIfam" id="TIGR01444">
    <property type="entry name" value="fkbM_fam"/>
    <property type="match status" value="1"/>
</dbReference>
<reference evidence="3" key="1">
    <citation type="submission" date="2016-12" db="EMBL/GenBank/DDBJ databases">
        <title>Draft Genome Sequences od Carboxydothermus pertinax and islandicus, Hydrogenogenic Carboxydotrophic Bacteria.</title>
        <authorList>
            <person name="Fukuyama Y."/>
            <person name="Ohmae K."/>
            <person name="Yoneda Y."/>
            <person name="Yoshida T."/>
            <person name="Sako Y."/>
        </authorList>
    </citation>
    <scope>NUCLEOTIDE SEQUENCE [LARGE SCALE GENOMIC DNA]</scope>
    <source>
        <strain evidence="3">Ug1</strain>
    </source>
</reference>
<dbReference type="PANTHER" id="PTHR34203:SF15">
    <property type="entry name" value="SLL1173 PROTEIN"/>
    <property type="match status" value="1"/>
</dbReference>
<dbReference type="OrthoDB" id="6713581at2"/>
<dbReference type="InterPro" id="IPR029063">
    <property type="entry name" value="SAM-dependent_MTases_sf"/>
</dbReference>
<dbReference type="AlphaFoldDB" id="A0A1L8CYM2"/>
<dbReference type="RefSeq" id="WP_075860366.1">
    <property type="nucleotide sequence ID" value="NZ_BDJK01000062.1"/>
</dbReference>
<evidence type="ECO:0000259" key="1">
    <source>
        <dbReference type="Pfam" id="PF05050"/>
    </source>
</evidence>
<comment type="caution">
    <text evidence="2">The sequence shown here is derived from an EMBL/GenBank/DDBJ whole genome shotgun (WGS) entry which is preliminary data.</text>
</comment>
<sequence>MLNKVKWRLKLIKDKIFLKEPYVQWSSLLNDILSKHLEISINLVIEEYDYRFVIVRFPDDSKLFWPKNFNIKTLEYTFVELNTENPHNYFQFYQPDKNDIVFDVGACEGLFSYKIKDKVSKIFIFEPIQNLVGALKLTFKYEIEMDKVKIFNFGLGNENIDKLEFYINTEVIGVSSFSNRKNIDQSKIEKIVSSIKTLDSFIDENENISKIDLIKVDIEGFEMAFLNGATKTIEKYWPKFLICSYHKPDDYLNLKQYFKYFDYKIKHSKAIRFLDGGTPTYRYTLVYAYK</sequence>
<accession>A0A1L8CYM2</accession>
<feature type="domain" description="Methyltransferase FkbM" evidence="1">
    <location>
        <begin position="103"/>
        <end position="264"/>
    </location>
</feature>
<dbReference type="Proteomes" id="UP000187485">
    <property type="component" value="Unassembled WGS sequence"/>
</dbReference>
<evidence type="ECO:0000313" key="3">
    <source>
        <dbReference type="Proteomes" id="UP000187485"/>
    </source>
</evidence>
<dbReference type="PANTHER" id="PTHR34203">
    <property type="entry name" value="METHYLTRANSFERASE, FKBM FAMILY PROTEIN"/>
    <property type="match status" value="1"/>
</dbReference>
<dbReference type="SUPFAM" id="SSF53335">
    <property type="entry name" value="S-adenosyl-L-methionine-dependent methyltransferases"/>
    <property type="match status" value="1"/>
</dbReference>
<keyword evidence="3" id="KW-1185">Reference proteome</keyword>